<dbReference type="SMART" id="SM00504">
    <property type="entry name" value="Ubox"/>
    <property type="match status" value="1"/>
</dbReference>
<keyword evidence="5" id="KW-0175">Coiled coil</keyword>
<dbReference type="GeneID" id="107086733"/>
<dbReference type="Ensembl" id="ENSCVAT00000028976.1">
    <property type="protein sequence ID" value="ENSCVAP00000032815.1"/>
    <property type="gene ID" value="ENSCVAG00000023138.1"/>
</dbReference>
<dbReference type="InterPro" id="IPR006574">
    <property type="entry name" value="PRY"/>
</dbReference>
<dbReference type="InterPro" id="IPR027370">
    <property type="entry name" value="Znf-RING_euk"/>
</dbReference>
<evidence type="ECO:0000256" key="3">
    <source>
        <dbReference type="ARBA" id="ARBA00022833"/>
    </source>
</evidence>
<dbReference type="SMART" id="SM00589">
    <property type="entry name" value="PRY"/>
    <property type="match status" value="1"/>
</dbReference>
<dbReference type="GO" id="GO:0008270">
    <property type="term" value="F:zinc ion binding"/>
    <property type="evidence" value="ECO:0007669"/>
    <property type="project" value="UniProtKB-KW"/>
</dbReference>
<dbReference type="KEGG" id="cvg:107086733"/>
<reference evidence="8" key="1">
    <citation type="submission" date="2025-08" db="UniProtKB">
        <authorList>
            <consortium name="Ensembl"/>
        </authorList>
    </citation>
    <scope>IDENTIFICATION</scope>
</reference>
<dbReference type="Gene3D" id="2.60.120.920">
    <property type="match status" value="1"/>
</dbReference>
<dbReference type="OrthoDB" id="252722at2759"/>
<evidence type="ECO:0000256" key="1">
    <source>
        <dbReference type="ARBA" id="ARBA00022723"/>
    </source>
</evidence>
<dbReference type="Gene3D" id="3.30.40.10">
    <property type="entry name" value="Zinc/RING finger domain, C3HC4 (zinc finger)"/>
    <property type="match status" value="1"/>
</dbReference>
<protein>
    <submittedName>
        <fullName evidence="8">E3 ubiquitin-protein ligase TRIM39-like</fullName>
    </submittedName>
</protein>
<keyword evidence="3" id="KW-0862">Zinc</keyword>
<sequence>MASSPEAELFCSICDEIFKDPVVLSCGHSFCKECLKKWWRKKPVQECPFCKRSSKSDPHLNLSLKNLCEIFLQQKDQRSSEPVCSLHSENLKQPKFLICSDSEKNKERKLNEAVQEHRKTLQETLEPLKNNLQRKKTIKEEFDKTAEHIKVQAKKTENQIKEQFKKLHQFLEDEEKNRLAALRQEEQQKSGKMKMKLKPLSREIAALSDIVGATEDELRAEDVSFLINYNTTMEKVKRWCLQQDPQLHPEALIDQAKHLRNLGYTISSKMKDKWSNSPLVLDPNTAGSELILSEDLTSVTSRENQQLPDDPEMFRSKFSVLSSEGFNSGNHSWIVDVEDSKGWMIGVSAESVQKRENIYSTWLVIQLHGGKYSAWSPPATPTVLPVQSNLKWIRVNLDWDKGELQFFDLNTKTNIHTFKQTFTGNMFPCFTTLGEIKMLPADFNPPLSRRITCKKSNWRPYKYVVVPS</sequence>
<dbReference type="InterPro" id="IPR050143">
    <property type="entry name" value="TRIM/RBCC"/>
</dbReference>
<dbReference type="InterPro" id="IPR003877">
    <property type="entry name" value="SPRY_dom"/>
</dbReference>
<dbReference type="PANTHER" id="PTHR24103">
    <property type="entry name" value="E3 UBIQUITIN-PROTEIN LIGASE TRIM"/>
    <property type="match status" value="1"/>
</dbReference>
<dbReference type="Proteomes" id="UP000265020">
    <property type="component" value="Unassembled WGS sequence"/>
</dbReference>
<dbReference type="GO" id="GO:0016567">
    <property type="term" value="P:protein ubiquitination"/>
    <property type="evidence" value="ECO:0007669"/>
    <property type="project" value="InterPro"/>
</dbReference>
<dbReference type="InterPro" id="IPR003879">
    <property type="entry name" value="Butyrophylin_SPRY"/>
</dbReference>
<dbReference type="SUPFAM" id="SSF49899">
    <property type="entry name" value="Concanavalin A-like lectins/glucanases"/>
    <property type="match status" value="1"/>
</dbReference>
<dbReference type="SMART" id="SM00184">
    <property type="entry name" value="RING"/>
    <property type="match status" value="1"/>
</dbReference>
<keyword evidence="2 4" id="KW-0863">Zinc-finger</keyword>
<reference evidence="8" key="2">
    <citation type="submission" date="2025-09" db="UniProtKB">
        <authorList>
            <consortium name="Ensembl"/>
        </authorList>
    </citation>
    <scope>IDENTIFICATION</scope>
</reference>
<evidence type="ECO:0000259" key="6">
    <source>
        <dbReference type="PROSITE" id="PS50089"/>
    </source>
</evidence>
<dbReference type="Pfam" id="PF00622">
    <property type="entry name" value="SPRY"/>
    <property type="match status" value="1"/>
</dbReference>
<dbReference type="OMA" id="RITCKKS"/>
<dbReference type="InterPro" id="IPR013083">
    <property type="entry name" value="Znf_RING/FYVE/PHD"/>
</dbReference>
<dbReference type="GeneTree" id="ENSGT00970000193381"/>
<evidence type="ECO:0000256" key="4">
    <source>
        <dbReference type="PROSITE-ProRule" id="PRU00175"/>
    </source>
</evidence>
<dbReference type="Pfam" id="PF13765">
    <property type="entry name" value="PRY"/>
    <property type="match status" value="1"/>
</dbReference>
<dbReference type="AlphaFoldDB" id="A0A3Q2GRV4"/>
<dbReference type="InterPro" id="IPR001841">
    <property type="entry name" value="Znf_RING"/>
</dbReference>
<dbReference type="Pfam" id="PF13445">
    <property type="entry name" value="zf-RING_UBOX"/>
    <property type="match status" value="1"/>
</dbReference>
<dbReference type="RefSeq" id="XP_015233346.1">
    <property type="nucleotide sequence ID" value="XM_015377860.1"/>
</dbReference>
<feature type="domain" description="RING-type" evidence="6">
    <location>
        <begin position="11"/>
        <end position="51"/>
    </location>
</feature>
<name>A0A3Q2GRV4_CYPVA</name>
<dbReference type="PRINTS" id="PR01407">
    <property type="entry name" value="BUTYPHLNCDUF"/>
</dbReference>
<evidence type="ECO:0000259" key="7">
    <source>
        <dbReference type="PROSITE" id="PS50188"/>
    </source>
</evidence>
<dbReference type="GO" id="GO:0004842">
    <property type="term" value="F:ubiquitin-protein transferase activity"/>
    <property type="evidence" value="ECO:0007669"/>
    <property type="project" value="InterPro"/>
</dbReference>
<dbReference type="InterPro" id="IPR043136">
    <property type="entry name" value="B30.2/SPRY_sf"/>
</dbReference>
<dbReference type="PROSITE" id="PS50188">
    <property type="entry name" value="B302_SPRY"/>
    <property type="match status" value="1"/>
</dbReference>
<dbReference type="SUPFAM" id="SSF57850">
    <property type="entry name" value="RING/U-box"/>
    <property type="match status" value="1"/>
</dbReference>
<feature type="coiled-coil region" evidence="5">
    <location>
        <begin position="103"/>
        <end position="173"/>
    </location>
</feature>
<keyword evidence="1" id="KW-0479">Metal-binding</keyword>
<dbReference type="InterPro" id="IPR017907">
    <property type="entry name" value="Znf_RING_CS"/>
</dbReference>
<dbReference type="PROSITE" id="PS50089">
    <property type="entry name" value="ZF_RING_2"/>
    <property type="match status" value="1"/>
</dbReference>
<dbReference type="InterPro" id="IPR001870">
    <property type="entry name" value="B30.2/SPRY"/>
</dbReference>
<evidence type="ECO:0000256" key="2">
    <source>
        <dbReference type="ARBA" id="ARBA00022771"/>
    </source>
</evidence>
<organism evidence="8 9">
    <name type="scientific">Cyprinodon variegatus</name>
    <name type="common">Sheepshead minnow</name>
    <dbReference type="NCBI Taxonomy" id="28743"/>
    <lineage>
        <taxon>Eukaryota</taxon>
        <taxon>Metazoa</taxon>
        <taxon>Chordata</taxon>
        <taxon>Craniata</taxon>
        <taxon>Vertebrata</taxon>
        <taxon>Euteleostomi</taxon>
        <taxon>Actinopterygii</taxon>
        <taxon>Neopterygii</taxon>
        <taxon>Teleostei</taxon>
        <taxon>Neoteleostei</taxon>
        <taxon>Acanthomorphata</taxon>
        <taxon>Ovalentaria</taxon>
        <taxon>Atherinomorphae</taxon>
        <taxon>Cyprinodontiformes</taxon>
        <taxon>Cyprinodontidae</taxon>
        <taxon>Cyprinodon</taxon>
    </lineage>
</organism>
<dbReference type="SMART" id="SM00449">
    <property type="entry name" value="SPRY"/>
    <property type="match status" value="1"/>
</dbReference>
<dbReference type="PROSITE" id="PS00518">
    <property type="entry name" value="ZF_RING_1"/>
    <property type="match status" value="1"/>
</dbReference>
<evidence type="ECO:0000256" key="5">
    <source>
        <dbReference type="SAM" id="Coils"/>
    </source>
</evidence>
<dbReference type="InterPro" id="IPR003613">
    <property type="entry name" value="Ubox_domain"/>
</dbReference>
<evidence type="ECO:0000313" key="8">
    <source>
        <dbReference type="Ensembl" id="ENSCVAP00000032815.1"/>
    </source>
</evidence>
<keyword evidence="9" id="KW-1185">Reference proteome</keyword>
<proteinExistence type="predicted"/>
<dbReference type="InterPro" id="IPR013320">
    <property type="entry name" value="ConA-like_dom_sf"/>
</dbReference>
<accession>A0A3Q2GRV4</accession>
<feature type="domain" description="B30.2/SPRY" evidence="7">
    <location>
        <begin position="259"/>
        <end position="448"/>
    </location>
</feature>
<evidence type="ECO:0000313" key="9">
    <source>
        <dbReference type="Proteomes" id="UP000265020"/>
    </source>
</evidence>